<evidence type="ECO:0000256" key="7">
    <source>
        <dbReference type="SAM" id="MobiDB-lite"/>
    </source>
</evidence>
<feature type="compositionally biased region" description="Acidic residues" evidence="7">
    <location>
        <begin position="121"/>
        <end position="158"/>
    </location>
</feature>
<evidence type="ECO:0000256" key="1">
    <source>
        <dbReference type="ARBA" id="ARBA00009828"/>
    </source>
</evidence>
<sequence length="198" mass="22954">MTIELKEFEGQNRDELSMIEVAHAILENKGDVIDFSDLVNAIQNYLGKSDAEIRDGLSQFYTDLNIDGSFISLGENRWGLRSWYAIDEVDEEISHVDEDEEEENRPRKKKKRINAFATSDDDDIIDYNDDDPEDDYDVDEEDDLTLDDDDDDEADEVVAYDSDLKEIILDDEEVEDDVEVDVDDDDEDDFVEEDEEEK</sequence>
<comment type="function">
    <text evidence="6">Participates in both the initiation and recycling phases of transcription. In the presence of the delta subunit, RNAP displays an increased specificity of transcription, a decreased affinity for nucleic acids, and an increased efficiency of RNA synthesis because of enhanced recycling.</text>
</comment>
<evidence type="ECO:0000313" key="10">
    <source>
        <dbReference type="Proteomes" id="UP000190328"/>
    </source>
</evidence>
<keyword evidence="2 6" id="KW-0240">DNA-directed RNA polymerase</keyword>
<comment type="similarity">
    <text evidence="1 6">Belongs to the RpoE family.</text>
</comment>
<feature type="region of interest" description="Disordered" evidence="7">
    <location>
        <begin position="121"/>
        <end position="198"/>
    </location>
</feature>
<keyword evidence="10" id="KW-1185">Reference proteome</keyword>
<feature type="domain" description="HTH HARE-type" evidence="8">
    <location>
        <begin position="16"/>
        <end position="83"/>
    </location>
</feature>
<dbReference type="GO" id="GO:0006351">
    <property type="term" value="P:DNA-templated transcription"/>
    <property type="evidence" value="ECO:0007669"/>
    <property type="project" value="InterPro"/>
</dbReference>
<dbReference type="GO" id="GO:0000428">
    <property type="term" value="C:DNA-directed RNA polymerase complex"/>
    <property type="evidence" value="ECO:0007669"/>
    <property type="project" value="UniProtKB-KW"/>
</dbReference>
<dbReference type="NCBIfam" id="TIGR04567">
    <property type="entry name" value="RNAP_delt_lowGC"/>
    <property type="match status" value="1"/>
</dbReference>
<dbReference type="InterPro" id="IPR038087">
    <property type="entry name" value="RNAP_delta_N_dom_sf"/>
</dbReference>
<dbReference type="HAMAP" id="MF_00357">
    <property type="entry name" value="RNApol_bact_RpoE"/>
    <property type="match status" value="1"/>
</dbReference>
<dbReference type="AlphaFoldDB" id="A0A1T4PT46"/>
<dbReference type="GO" id="GO:0006355">
    <property type="term" value="P:regulation of DNA-templated transcription"/>
    <property type="evidence" value="ECO:0007669"/>
    <property type="project" value="UniProtKB-UniRule"/>
</dbReference>
<proteinExistence type="inferred from homology"/>
<reference evidence="9 10" key="1">
    <citation type="submission" date="2017-02" db="EMBL/GenBank/DDBJ databases">
        <authorList>
            <person name="Peterson S.W."/>
        </authorList>
    </citation>
    <scope>NUCLEOTIDE SEQUENCE [LARGE SCALE GENOMIC DNA]</scope>
    <source>
        <strain evidence="9 10">ATCC BAA-1030</strain>
    </source>
</reference>
<dbReference type="Pfam" id="PF05066">
    <property type="entry name" value="HARE-HTH"/>
    <property type="match status" value="1"/>
</dbReference>
<dbReference type="InterPro" id="IPR007759">
    <property type="entry name" value="Asxl_HARE-HTH"/>
</dbReference>
<dbReference type="Proteomes" id="UP000190328">
    <property type="component" value="Unassembled WGS sequence"/>
</dbReference>
<evidence type="ECO:0000256" key="3">
    <source>
        <dbReference type="ARBA" id="ARBA00022679"/>
    </source>
</evidence>
<comment type="subunit">
    <text evidence="6">RNAP is composed of a core of 2 alpha, a beta and a beta' subunits. The core is associated with a delta subunit and one of several sigma factors.</text>
</comment>
<keyword evidence="5 6" id="KW-0804">Transcription</keyword>
<keyword evidence="4 6" id="KW-0548">Nucleotidyltransferase</keyword>
<evidence type="ECO:0000313" key="9">
    <source>
        <dbReference type="EMBL" id="SJZ94722.1"/>
    </source>
</evidence>
<feature type="compositionally biased region" description="Acidic residues" evidence="7">
    <location>
        <begin position="169"/>
        <end position="198"/>
    </location>
</feature>
<dbReference type="PROSITE" id="PS51913">
    <property type="entry name" value="HTH_HARE"/>
    <property type="match status" value="1"/>
</dbReference>
<organism evidence="9 10">
    <name type="scientific">Pilibacter termitis</name>
    <dbReference type="NCBI Taxonomy" id="263852"/>
    <lineage>
        <taxon>Bacteria</taxon>
        <taxon>Bacillati</taxon>
        <taxon>Bacillota</taxon>
        <taxon>Bacilli</taxon>
        <taxon>Lactobacillales</taxon>
        <taxon>Enterococcaceae</taxon>
        <taxon>Pilibacter</taxon>
    </lineage>
</organism>
<evidence type="ECO:0000256" key="5">
    <source>
        <dbReference type="ARBA" id="ARBA00023163"/>
    </source>
</evidence>
<protein>
    <recommendedName>
        <fullName evidence="6">Probable DNA-directed RNA polymerase subunit delta</fullName>
    </recommendedName>
    <alternativeName>
        <fullName evidence="6">RNAP delta factor</fullName>
    </alternativeName>
</protein>
<keyword evidence="3 6" id="KW-0808">Transferase</keyword>
<name>A0A1T4PT46_9ENTE</name>
<dbReference type="Gene3D" id="1.10.10.1250">
    <property type="entry name" value="RNA polymerase, subunit delta, N-terminal domain"/>
    <property type="match status" value="1"/>
</dbReference>
<evidence type="ECO:0000256" key="2">
    <source>
        <dbReference type="ARBA" id="ARBA00022478"/>
    </source>
</evidence>
<evidence type="ECO:0000256" key="6">
    <source>
        <dbReference type="HAMAP-Rule" id="MF_00357"/>
    </source>
</evidence>
<dbReference type="GO" id="GO:0003899">
    <property type="term" value="F:DNA-directed RNA polymerase activity"/>
    <property type="evidence" value="ECO:0007669"/>
    <property type="project" value="UniProtKB-UniRule"/>
</dbReference>
<dbReference type="InterPro" id="IPR029757">
    <property type="entry name" value="RpoE"/>
</dbReference>
<evidence type="ECO:0000256" key="4">
    <source>
        <dbReference type="ARBA" id="ARBA00022695"/>
    </source>
</evidence>
<dbReference type="EMBL" id="FUXI01000022">
    <property type="protein sequence ID" value="SJZ94722.1"/>
    <property type="molecule type" value="Genomic_DNA"/>
</dbReference>
<gene>
    <name evidence="6" type="primary">rpoE</name>
    <name evidence="9" type="ORF">SAMN02745116_01925</name>
</gene>
<accession>A0A1T4PT46</accession>
<dbReference type="STRING" id="263852.SAMN02745116_01925"/>
<evidence type="ECO:0000259" key="8">
    <source>
        <dbReference type="PROSITE" id="PS51913"/>
    </source>
</evidence>